<organism evidence="2 3">
    <name type="scientific">Acanthosepion pharaonis</name>
    <name type="common">Pharaoh cuttlefish</name>
    <name type="synonym">Sepia pharaonis</name>
    <dbReference type="NCBI Taxonomy" id="158019"/>
    <lineage>
        <taxon>Eukaryota</taxon>
        <taxon>Metazoa</taxon>
        <taxon>Spiralia</taxon>
        <taxon>Lophotrochozoa</taxon>
        <taxon>Mollusca</taxon>
        <taxon>Cephalopoda</taxon>
        <taxon>Coleoidea</taxon>
        <taxon>Decapodiformes</taxon>
        <taxon>Sepiida</taxon>
        <taxon>Sepiina</taxon>
        <taxon>Sepiidae</taxon>
        <taxon>Acanthosepion</taxon>
    </lineage>
</organism>
<evidence type="ECO:0000313" key="2">
    <source>
        <dbReference type="EMBL" id="CAE1139757.1"/>
    </source>
</evidence>
<evidence type="ECO:0000256" key="1">
    <source>
        <dbReference type="SAM" id="Phobius"/>
    </source>
</evidence>
<dbReference type="InterPro" id="IPR038775">
    <property type="entry name" value="SPMIP11"/>
</dbReference>
<comment type="caution">
    <text evidence="2">The sequence shown here is derived from an EMBL/GenBank/DDBJ whole genome shotgun (WGS) entry which is preliminary data.</text>
</comment>
<dbReference type="Proteomes" id="UP000597762">
    <property type="component" value="Unassembled WGS sequence"/>
</dbReference>
<protein>
    <submittedName>
        <fullName evidence="2">Uncharacterized protein</fullName>
    </submittedName>
</protein>
<feature type="transmembrane region" description="Helical" evidence="1">
    <location>
        <begin position="334"/>
        <end position="352"/>
    </location>
</feature>
<name>A0A812AL10_ACAPH</name>
<keyword evidence="1" id="KW-0472">Membrane</keyword>
<keyword evidence="3" id="KW-1185">Reference proteome</keyword>
<gene>
    <name evidence="2" type="ORF">SPHA_455</name>
</gene>
<feature type="transmembrane region" description="Helical" evidence="1">
    <location>
        <begin position="300"/>
        <end position="322"/>
    </location>
</feature>
<dbReference type="Pfam" id="PF22593">
    <property type="entry name" value="SPMIP11"/>
    <property type="match status" value="1"/>
</dbReference>
<sequence length="450" mass="52757">MDFSYGRGHQNSFAEMKRLATKHIRCPEGPLELYQRPVTTSHMYGWHHKSQYPITQSEPWTYVKRHPIKENEVTKFVDYMKHKKAAMKAISENKMVKEHFGAGTHYKVKPSVKRISTPRTPIIPGYDDLQWRARPRKSIVEDNLSQEEVSGEINFSELQQKFIDDLSSHQTPTCFNRKISPTLAQLRLTPAQPLGEKRKILIQKHEDIRLNSSKLATGGGFSLWPEMEKMRLDSKGSTINSLDRFSARLKNFSSEHPIYTISTTEHFHDGIRHWHRDFHNLLNEIIETFDTSQPSWNYQIYIFSYIGGIILLVYYLFDNVYAKNRLTPKRIRRWVILLTVITCWSGMMLFLFKSAQNVENLIETNVFRLNEIMGNVLKTKIETDYFQKVLKYWQIRCLPPSTQGTIIIFGIFSLHDIKIYLQYYSIPLMTIILSPIIQLILAVYSLYKPQ</sequence>
<accession>A0A812AL10</accession>
<keyword evidence="1" id="KW-0812">Transmembrane</keyword>
<feature type="transmembrane region" description="Helical" evidence="1">
    <location>
        <begin position="423"/>
        <end position="447"/>
    </location>
</feature>
<keyword evidence="1" id="KW-1133">Transmembrane helix</keyword>
<dbReference type="AlphaFoldDB" id="A0A812AL10"/>
<dbReference type="PANTHER" id="PTHR35263:SF1">
    <property type="entry name" value="TESTIS-EXPRESSED PROTEIN 49"/>
    <property type="match status" value="1"/>
</dbReference>
<proteinExistence type="predicted"/>
<dbReference type="EMBL" id="CAHIKZ030000007">
    <property type="protein sequence ID" value="CAE1139757.1"/>
    <property type="molecule type" value="Genomic_DNA"/>
</dbReference>
<reference evidence="2" key="1">
    <citation type="submission" date="2021-01" db="EMBL/GenBank/DDBJ databases">
        <authorList>
            <person name="Li R."/>
            <person name="Bekaert M."/>
        </authorList>
    </citation>
    <scope>NUCLEOTIDE SEQUENCE</scope>
    <source>
        <strain evidence="2">Farmed</strain>
    </source>
</reference>
<evidence type="ECO:0000313" key="3">
    <source>
        <dbReference type="Proteomes" id="UP000597762"/>
    </source>
</evidence>
<dbReference type="OrthoDB" id="6116397at2759"/>
<dbReference type="PANTHER" id="PTHR35263">
    <property type="entry name" value="TESTIS-EXPRESSED PROTEIN 49"/>
    <property type="match status" value="1"/>
</dbReference>